<feature type="region of interest" description="Disordered" evidence="1">
    <location>
        <begin position="363"/>
        <end position="384"/>
    </location>
</feature>
<dbReference type="Proteomes" id="UP001155660">
    <property type="component" value="Chromosome B22"/>
</dbReference>
<organism evidence="2">
    <name type="scientific">Cyprinus carpio</name>
    <name type="common">Common carp</name>
    <dbReference type="NCBI Taxonomy" id="7962"/>
    <lineage>
        <taxon>Eukaryota</taxon>
        <taxon>Metazoa</taxon>
        <taxon>Chordata</taxon>
        <taxon>Craniata</taxon>
        <taxon>Vertebrata</taxon>
        <taxon>Euteleostomi</taxon>
        <taxon>Actinopterygii</taxon>
        <taxon>Neopterygii</taxon>
        <taxon>Teleostei</taxon>
        <taxon>Ostariophysi</taxon>
        <taxon>Cypriniformes</taxon>
        <taxon>Cyprinidae</taxon>
        <taxon>Cyprininae</taxon>
        <taxon>Cyprinus</taxon>
    </lineage>
</organism>
<protein>
    <submittedName>
        <fullName evidence="2">Uncharacterized protein LOC109088899 isoform X2</fullName>
    </submittedName>
</protein>
<feature type="compositionally biased region" description="Acidic residues" evidence="1">
    <location>
        <begin position="13"/>
        <end position="23"/>
    </location>
</feature>
<feature type="compositionally biased region" description="Polar residues" evidence="1">
    <location>
        <begin position="121"/>
        <end position="136"/>
    </location>
</feature>
<accession>A0A9R0AMW6</accession>
<feature type="compositionally biased region" description="Basic and acidic residues" evidence="1">
    <location>
        <begin position="109"/>
        <end position="119"/>
    </location>
</feature>
<feature type="compositionally biased region" description="Polar residues" evidence="1">
    <location>
        <begin position="95"/>
        <end position="108"/>
    </location>
</feature>
<evidence type="ECO:0000256" key="1">
    <source>
        <dbReference type="SAM" id="MobiDB-lite"/>
    </source>
</evidence>
<dbReference type="PANTHER" id="PTHR10773">
    <property type="entry name" value="DNA-DIRECTED RNA POLYMERASES I, II, AND III SUBUNIT RPABC2"/>
    <property type="match status" value="1"/>
</dbReference>
<proteinExistence type="predicted"/>
<sequence>MPPKCKIKRDMCPLDDYDRDEEATTPLKNNFPQAPQIYLLSKRICSASNELQPSAVGQSQSQSPGVTQIVETSRPSLLEISPGSEWHENTLLPRQISQQPRRTSSSDRASQDTTEHKSEVTWPQDTSVQSPEQPAQSPRHHETPRPQRKSLSSYDPFLTSLLHDILTKQEILMEQQKKIMRMVQDLKANNVSEITETNLLSPEQCPVEDLRSLTSPESDLQSCPETRIKVETYSGSGEDEMTYKDEESCPIQIEKQQAPKMGKPCGPTCGKKCTQKIPHVRRKEIFNAYKDMSHSDKWTFVFHSVTQSLKTRFTTGGPSRRNKTFQYHLNNSLGQPQEVCKTFYLTTLGYHPKNDRVIVSVTGNKSGAVPPPDRRGRHPPPNKIDLTPIHQHIQSFNPTISDCKCEHAESRRYLPSNVTIMMMYKDFKGKSSTVCSYETYRKAIKDMNIGFRKLSEEECKKCLEGDTRIKTEHL</sequence>
<evidence type="ECO:0000313" key="2">
    <source>
        <dbReference type="RefSeq" id="XP_042604719.1"/>
    </source>
</evidence>
<dbReference type="AlphaFoldDB" id="A0A9R0AMW6"/>
<name>A0A9R0AMW6_CYPCA</name>
<dbReference type="PANTHER" id="PTHR10773:SF19">
    <property type="match status" value="1"/>
</dbReference>
<feature type="region of interest" description="Disordered" evidence="1">
    <location>
        <begin position="1"/>
        <end position="29"/>
    </location>
</feature>
<dbReference type="RefSeq" id="XP_042604719.1">
    <property type="nucleotide sequence ID" value="XM_042748785.1"/>
</dbReference>
<gene>
    <name evidence="2" type="primary">LOC109088899</name>
</gene>
<reference evidence="2" key="1">
    <citation type="submission" date="2025-08" db="UniProtKB">
        <authorList>
            <consortium name="RefSeq"/>
        </authorList>
    </citation>
    <scope>IDENTIFICATION</scope>
    <source>
        <tissue evidence="2">Muscle</tissue>
    </source>
</reference>
<dbReference type="GeneID" id="109088899"/>
<feature type="region of interest" description="Disordered" evidence="1">
    <location>
        <begin position="80"/>
        <end position="154"/>
    </location>
</feature>